<name>A0A0E0DQ61_9ORYZ</name>
<reference evidence="2" key="2">
    <citation type="submission" date="2018-05" db="EMBL/GenBank/DDBJ databases">
        <title>OmerRS3 (Oryza meridionalis Reference Sequence Version 3).</title>
        <authorList>
            <person name="Zhang J."/>
            <person name="Kudrna D."/>
            <person name="Lee S."/>
            <person name="Talag J."/>
            <person name="Welchert J."/>
            <person name="Wing R.A."/>
        </authorList>
    </citation>
    <scope>NUCLEOTIDE SEQUENCE [LARGE SCALE GENOMIC DNA]</scope>
    <source>
        <strain evidence="2">cv. OR44</strain>
    </source>
</reference>
<keyword evidence="3" id="KW-1185">Reference proteome</keyword>
<evidence type="ECO:0000256" key="1">
    <source>
        <dbReference type="SAM" id="SignalP"/>
    </source>
</evidence>
<keyword evidence="1" id="KW-0732">Signal</keyword>
<dbReference type="Proteomes" id="UP000008021">
    <property type="component" value="Chromosome 5"/>
</dbReference>
<dbReference type="HOGENOM" id="CLU_2531278_0_0_1"/>
<feature type="chain" id="PRO_5002357369" evidence="1">
    <location>
        <begin position="18"/>
        <end position="84"/>
    </location>
</feature>
<dbReference type="EnsemblPlants" id="OMERI05G11080.1">
    <property type="protein sequence ID" value="OMERI05G11080.1"/>
    <property type="gene ID" value="OMERI05G11080"/>
</dbReference>
<evidence type="ECO:0000313" key="3">
    <source>
        <dbReference type="Proteomes" id="UP000008021"/>
    </source>
</evidence>
<dbReference type="Gramene" id="OMERI05G11080.1">
    <property type="protein sequence ID" value="OMERI05G11080.1"/>
    <property type="gene ID" value="OMERI05G11080"/>
</dbReference>
<evidence type="ECO:0000313" key="2">
    <source>
        <dbReference type="EnsemblPlants" id="OMERI05G11080.1"/>
    </source>
</evidence>
<accession>A0A0E0DQ61</accession>
<protein>
    <submittedName>
        <fullName evidence="2">Uncharacterized protein</fullName>
    </submittedName>
</protein>
<sequence>MPLWQRLFGKISYGCLAVAVVCNDDDVVAVVLRKKLSTDIVGQKAATILSTARRFGPIEARYGPTVVGPIPTQPDCWAMPGSLH</sequence>
<dbReference type="AlphaFoldDB" id="A0A0E0DQ61"/>
<organism evidence="2">
    <name type="scientific">Oryza meridionalis</name>
    <dbReference type="NCBI Taxonomy" id="40149"/>
    <lineage>
        <taxon>Eukaryota</taxon>
        <taxon>Viridiplantae</taxon>
        <taxon>Streptophyta</taxon>
        <taxon>Embryophyta</taxon>
        <taxon>Tracheophyta</taxon>
        <taxon>Spermatophyta</taxon>
        <taxon>Magnoliopsida</taxon>
        <taxon>Liliopsida</taxon>
        <taxon>Poales</taxon>
        <taxon>Poaceae</taxon>
        <taxon>BOP clade</taxon>
        <taxon>Oryzoideae</taxon>
        <taxon>Oryzeae</taxon>
        <taxon>Oryzinae</taxon>
        <taxon>Oryza</taxon>
    </lineage>
</organism>
<feature type="signal peptide" evidence="1">
    <location>
        <begin position="1"/>
        <end position="17"/>
    </location>
</feature>
<proteinExistence type="predicted"/>
<reference evidence="2" key="1">
    <citation type="submission" date="2015-04" db="UniProtKB">
        <authorList>
            <consortium name="EnsemblPlants"/>
        </authorList>
    </citation>
    <scope>IDENTIFICATION</scope>
</reference>